<evidence type="ECO:0000313" key="2">
    <source>
        <dbReference type="Proteomes" id="UP000295632"/>
    </source>
</evidence>
<dbReference type="RefSeq" id="WP_133579403.1">
    <property type="nucleotide sequence ID" value="NZ_SNYJ01000003.1"/>
</dbReference>
<sequence length="260" mass="29449">MQHIKETIQTLHNKVQAQADHPSLRQSVPLPDIDTDRILFLYTMLHEAGYSDAEKETYIIPVMLVQLALDTHERVQLNSIDVAPAQMEQHQLTVLAGDYYSGLYYRLLSFTGDIPFIRVVAEGIKDINEAKIKMYEQTIGSAEVFADTLIRIESAIVGSVADFLNTRMLKDIAQDFFLLKRLVVGEQLLEQGVTSPFHLADGDFHTPSGGTYAVERIVENAAYRLEKVLRRKPYEFILYRVQEILHHAGHPVRRVAGEGS</sequence>
<proteinExistence type="predicted"/>
<accession>A0A4R6UA26</accession>
<keyword evidence="2" id="KW-1185">Reference proteome</keyword>
<dbReference type="EMBL" id="SNYJ01000003">
    <property type="protein sequence ID" value="TDQ41535.1"/>
    <property type="molecule type" value="Genomic_DNA"/>
</dbReference>
<comment type="caution">
    <text evidence="1">The sequence shown here is derived from an EMBL/GenBank/DDBJ whole genome shotgun (WGS) entry which is preliminary data.</text>
</comment>
<dbReference type="AlphaFoldDB" id="A0A4R6UA26"/>
<dbReference type="Gene3D" id="1.20.120.1450">
    <property type="match status" value="1"/>
</dbReference>
<dbReference type="GO" id="GO:0009234">
    <property type="term" value="P:menaquinone biosynthetic process"/>
    <property type="evidence" value="ECO:0007669"/>
    <property type="project" value="InterPro"/>
</dbReference>
<evidence type="ECO:0000313" key="1">
    <source>
        <dbReference type="EMBL" id="TDQ41535.1"/>
    </source>
</evidence>
<name>A0A4R6UA26_9BACI</name>
<protein>
    <submittedName>
        <fullName evidence="1">Heptaprenyl diphosphate synthase</fullName>
    </submittedName>
</protein>
<dbReference type="Proteomes" id="UP000295632">
    <property type="component" value="Unassembled WGS sequence"/>
</dbReference>
<organism evidence="1 2">
    <name type="scientific">Aureibacillus halotolerans</name>
    <dbReference type="NCBI Taxonomy" id="1508390"/>
    <lineage>
        <taxon>Bacteria</taxon>
        <taxon>Bacillati</taxon>
        <taxon>Bacillota</taxon>
        <taxon>Bacilli</taxon>
        <taxon>Bacillales</taxon>
        <taxon>Bacillaceae</taxon>
        <taxon>Aureibacillus</taxon>
    </lineage>
</organism>
<dbReference type="Pfam" id="PF07307">
    <property type="entry name" value="HEPPP_synt_1"/>
    <property type="match status" value="1"/>
</dbReference>
<dbReference type="OrthoDB" id="2417886at2"/>
<reference evidence="1 2" key="1">
    <citation type="submission" date="2019-03" db="EMBL/GenBank/DDBJ databases">
        <title>Genomic Encyclopedia of Type Strains, Phase IV (KMG-IV): sequencing the most valuable type-strain genomes for metagenomic binning, comparative biology and taxonomic classification.</title>
        <authorList>
            <person name="Goeker M."/>
        </authorList>
    </citation>
    <scope>NUCLEOTIDE SEQUENCE [LARGE SCALE GENOMIC DNA]</scope>
    <source>
        <strain evidence="1 2">DSM 28697</strain>
    </source>
</reference>
<gene>
    <name evidence="1" type="ORF">EV213_103113</name>
</gene>
<dbReference type="InterPro" id="IPR009920">
    <property type="entry name" value="HEPPP_synth_su1"/>
</dbReference>